<gene>
    <name evidence="7" type="ORF">GCM10010365_14640</name>
</gene>
<dbReference type="InterPro" id="IPR000537">
    <property type="entry name" value="UbiA_prenyltransferase"/>
</dbReference>
<dbReference type="PANTHER" id="PTHR42723">
    <property type="entry name" value="CHLOROPHYLL SYNTHASE"/>
    <property type="match status" value="1"/>
</dbReference>
<dbReference type="GO" id="GO:0016020">
    <property type="term" value="C:membrane"/>
    <property type="evidence" value="ECO:0007669"/>
    <property type="project" value="UniProtKB-SubCell"/>
</dbReference>
<keyword evidence="4 6" id="KW-0472">Membrane</keyword>
<dbReference type="Proteomes" id="UP000622166">
    <property type="component" value="Unassembled WGS sequence"/>
</dbReference>
<reference evidence="7" key="1">
    <citation type="journal article" date="2014" name="Int. J. Syst. Evol. Microbiol.">
        <title>Complete genome sequence of Corynebacterium casei LMG S-19264T (=DSM 44701T), isolated from a smear-ripened cheese.</title>
        <authorList>
            <consortium name="US DOE Joint Genome Institute (JGI-PGF)"/>
            <person name="Walter F."/>
            <person name="Albersmeier A."/>
            <person name="Kalinowski J."/>
            <person name="Ruckert C."/>
        </authorList>
    </citation>
    <scope>NUCLEOTIDE SEQUENCE</scope>
    <source>
        <strain evidence="7">JCM 4815</strain>
    </source>
</reference>
<dbReference type="AlphaFoldDB" id="A0A918PBN2"/>
<dbReference type="RefSeq" id="WP_229858384.1">
    <property type="nucleotide sequence ID" value="NZ_BMVW01000002.1"/>
</dbReference>
<keyword evidence="2 6" id="KW-0812">Transmembrane</keyword>
<dbReference type="CDD" id="cd13963">
    <property type="entry name" value="PT_UbiA_2"/>
    <property type="match status" value="1"/>
</dbReference>
<evidence type="ECO:0000256" key="6">
    <source>
        <dbReference type="SAM" id="Phobius"/>
    </source>
</evidence>
<dbReference type="InterPro" id="IPR044878">
    <property type="entry name" value="UbiA_sf"/>
</dbReference>
<accession>A0A918PBN2</accession>
<feature type="transmembrane region" description="Helical" evidence="6">
    <location>
        <begin position="152"/>
        <end position="173"/>
    </location>
</feature>
<feature type="compositionally biased region" description="Low complexity" evidence="5">
    <location>
        <begin position="8"/>
        <end position="20"/>
    </location>
</feature>
<dbReference type="Gene3D" id="1.10.357.140">
    <property type="entry name" value="UbiA prenyltransferase"/>
    <property type="match status" value="1"/>
</dbReference>
<evidence type="ECO:0000256" key="2">
    <source>
        <dbReference type="ARBA" id="ARBA00022692"/>
    </source>
</evidence>
<feature type="transmembrane region" description="Helical" evidence="6">
    <location>
        <begin position="202"/>
        <end position="223"/>
    </location>
</feature>
<dbReference type="InterPro" id="IPR050475">
    <property type="entry name" value="Prenyltransferase_related"/>
</dbReference>
<comment type="caution">
    <text evidence="7">The sequence shown here is derived from an EMBL/GenBank/DDBJ whole genome shotgun (WGS) entry which is preliminary data.</text>
</comment>
<evidence type="ECO:0000256" key="5">
    <source>
        <dbReference type="SAM" id="MobiDB-lite"/>
    </source>
</evidence>
<dbReference type="Pfam" id="PF01040">
    <property type="entry name" value="UbiA"/>
    <property type="match status" value="1"/>
</dbReference>
<evidence type="ECO:0000256" key="4">
    <source>
        <dbReference type="ARBA" id="ARBA00023136"/>
    </source>
</evidence>
<keyword evidence="7" id="KW-0808">Transferase</keyword>
<dbReference type="PANTHER" id="PTHR42723:SF1">
    <property type="entry name" value="CHLOROPHYLL SYNTHASE, CHLOROPLASTIC"/>
    <property type="match status" value="1"/>
</dbReference>
<feature type="transmembrane region" description="Helical" evidence="6">
    <location>
        <begin position="269"/>
        <end position="289"/>
    </location>
</feature>
<dbReference type="GO" id="GO:0016765">
    <property type="term" value="F:transferase activity, transferring alkyl or aryl (other than methyl) groups"/>
    <property type="evidence" value="ECO:0007669"/>
    <property type="project" value="InterPro"/>
</dbReference>
<reference evidence="7" key="2">
    <citation type="submission" date="2020-09" db="EMBL/GenBank/DDBJ databases">
        <authorList>
            <person name="Sun Q."/>
            <person name="Ohkuma M."/>
        </authorList>
    </citation>
    <scope>NUCLEOTIDE SEQUENCE</scope>
    <source>
        <strain evidence="7">JCM 4815</strain>
    </source>
</reference>
<proteinExistence type="predicted"/>
<protein>
    <submittedName>
        <fullName evidence="7">Decaprenyl-phosphate phosphoribosyltransferase</fullName>
    </submittedName>
</protein>
<feature type="transmembrane region" description="Helical" evidence="6">
    <location>
        <begin position="301"/>
        <end position="323"/>
    </location>
</feature>
<organism evidence="7 8">
    <name type="scientific">Streptomyces poonensis</name>
    <dbReference type="NCBI Taxonomy" id="68255"/>
    <lineage>
        <taxon>Bacteria</taxon>
        <taxon>Bacillati</taxon>
        <taxon>Actinomycetota</taxon>
        <taxon>Actinomycetes</taxon>
        <taxon>Kitasatosporales</taxon>
        <taxon>Streptomycetaceae</taxon>
        <taxon>Streptomyces</taxon>
    </lineage>
</organism>
<dbReference type="EMBL" id="BMVW01000002">
    <property type="protein sequence ID" value="GGY97294.1"/>
    <property type="molecule type" value="Genomic_DNA"/>
</dbReference>
<keyword evidence="3 6" id="KW-1133">Transmembrane helix</keyword>
<feature type="transmembrane region" description="Helical" evidence="6">
    <location>
        <begin position="109"/>
        <end position="131"/>
    </location>
</feature>
<name>A0A918PBN2_9ACTN</name>
<sequence length="355" mass="37199">MPGVNSTASPLPSSSAPASSVPVGIPVPDVPVPGAPAVTASAPSVVLPVPAAHSAPPVARPPSGPLRRVLRVPRALLRLSRPYQWAKNPVVIALPAVILHRGTAQTALAVLWATALFTLASIAVYVLNDLLDRERDRLNPAKSHRPLASGELAPGAAWTYLAVVCAALAAGVALASLERAWPVLVYLALNLAYSYRLKHVSLVDAFVVAVGFVLRAVQGYLALGAGPSSWLLLTVLTGCLLLALGKRRRELLDVGGEHRPALRGYSVQFIDYLTLVSATLSAVTLGIFLTAAPDESPEATALVFLTLGTSVFAVFRYLQLLLVGGGGADPVRTLFRDRLMVGCGIVWAGVFTLLS</sequence>
<keyword evidence="8" id="KW-1185">Reference proteome</keyword>
<evidence type="ECO:0000256" key="1">
    <source>
        <dbReference type="ARBA" id="ARBA00004141"/>
    </source>
</evidence>
<comment type="subcellular location">
    <subcellularLocation>
        <location evidence="1">Membrane</location>
        <topology evidence="1">Multi-pass membrane protein</topology>
    </subcellularLocation>
</comment>
<feature type="region of interest" description="Disordered" evidence="5">
    <location>
        <begin position="1"/>
        <end position="20"/>
    </location>
</feature>
<feature type="transmembrane region" description="Helical" evidence="6">
    <location>
        <begin position="229"/>
        <end position="245"/>
    </location>
</feature>
<evidence type="ECO:0000256" key="3">
    <source>
        <dbReference type="ARBA" id="ARBA00022989"/>
    </source>
</evidence>
<dbReference type="GO" id="GO:0016757">
    <property type="term" value="F:glycosyltransferase activity"/>
    <property type="evidence" value="ECO:0007669"/>
    <property type="project" value="UniProtKB-KW"/>
</dbReference>
<keyword evidence="7" id="KW-0328">Glycosyltransferase</keyword>
<evidence type="ECO:0000313" key="8">
    <source>
        <dbReference type="Proteomes" id="UP000622166"/>
    </source>
</evidence>
<evidence type="ECO:0000313" key="7">
    <source>
        <dbReference type="EMBL" id="GGY97294.1"/>
    </source>
</evidence>